<keyword evidence="3" id="KW-0812">Transmembrane</keyword>
<feature type="transmembrane region" description="Helical" evidence="3">
    <location>
        <begin position="94"/>
        <end position="115"/>
    </location>
</feature>
<name>A0A1I6GU61_9EURY</name>
<evidence type="ECO:0000256" key="2">
    <source>
        <dbReference type="SAM" id="MobiDB-lite"/>
    </source>
</evidence>
<dbReference type="STRING" id="553469.SAMN04487947_1654"/>
<dbReference type="EMBL" id="FOYT01000001">
    <property type="protein sequence ID" value="SFR45698.1"/>
    <property type="molecule type" value="Genomic_DNA"/>
</dbReference>
<gene>
    <name evidence="4" type="ORF">SAMN04487947_1654</name>
</gene>
<dbReference type="RefSeq" id="WP_143105130.1">
    <property type="nucleotide sequence ID" value="NZ_FOYT01000001.1"/>
</dbReference>
<organism evidence="4 5">
    <name type="scientific">Halogeometricum rufum</name>
    <dbReference type="NCBI Taxonomy" id="553469"/>
    <lineage>
        <taxon>Archaea</taxon>
        <taxon>Methanobacteriati</taxon>
        <taxon>Methanobacteriota</taxon>
        <taxon>Stenosarchaea group</taxon>
        <taxon>Halobacteria</taxon>
        <taxon>Halobacteriales</taxon>
        <taxon>Haloferacaceae</taxon>
        <taxon>Halogeometricum</taxon>
    </lineage>
</organism>
<feature type="coiled-coil region" evidence="1">
    <location>
        <begin position="155"/>
        <end position="182"/>
    </location>
</feature>
<protein>
    <submittedName>
        <fullName evidence="4">Uncharacterized protein</fullName>
    </submittedName>
</protein>
<evidence type="ECO:0000313" key="4">
    <source>
        <dbReference type="EMBL" id="SFR45698.1"/>
    </source>
</evidence>
<evidence type="ECO:0000256" key="1">
    <source>
        <dbReference type="SAM" id="Coils"/>
    </source>
</evidence>
<keyword evidence="3" id="KW-1133">Transmembrane helix</keyword>
<keyword evidence="3" id="KW-0472">Membrane</keyword>
<evidence type="ECO:0000313" key="5">
    <source>
        <dbReference type="Proteomes" id="UP000198531"/>
    </source>
</evidence>
<evidence type="ECO:0000256" key="3">
    <source>
        <dbReference type="SAM" id="Phobius"/>
    </source>
</evidence>
<proteinExistence type="predicted"/>
<dbReference type="Proteomes" id="UP000198531">
    <property type="component" value="Unassembled WGS sequence"/>
</dbReference>
<feature type="transmembrane region" description="Helical" evidence="3">
    <location>
        <begin position="38"/>
        <end position="55"/>
    </location>
</feature>
<feature type="transmembrane region" description="Helical" evidence="3">
    <location>
        <begin position="67"/>
        <end position="88"/>
    </location>
</feature>
<feature type="region of interest" description="Disordered" evidence="2">
    <location>
        <begin position="488"/>
        <end position="533"/>
    </location>
</feature>
<keyword evidence="5" id="KW-1185">Reference proteome</keyword>
<sequence>MNSRRPGRALASWGLAGLPLVMILGQSLLALLGENAQSTGLVAVIGPLYDVAVLYEAAVVFKASPALVVGLFALITVGWVGEGVAIAVRPHRDAAFAAAGFVSLLFVVLFFGVYSELFGAGLPAGQLVGFFSIPVVTSGLVVAAAVARDWELDVVESAGAEAGESEAELERVRDQFETLFEERIGDPDAIRSVAPSAAEAATERRDEFHARWDDVRSALHGVQSAESAAAAKRDLSSVRQRLSELDPESAVTAADEAARRRLESAIRTTYGDVDVRAADGGSYTVVNLPTRFRELSLSGTAHPVHIGEASEVLLGRLGDGDRLEDVAAATREVDARLDSIREHVSEREEAVLTHLRAVETATETLEGQLDRLDGRVRDRATELLLDGRSDALAGVPDVRERSDEARQSLYACRFDDAERLASAAAADGERLTTASELLRGLSATSAGGRVSLPDSVPTAFVAEISEAFRRERGAPLDVTADESAVVVGESGDDDGVDGPDADEVETDDAVAPTETASPNAESDGEFAETATEARPEQVVDEVLYAFRELDRCARASGDDHLQFQTDDLPPSVARPEVLKTLRDYAEHQSDLVSHVELQSLTPPAFLEFEPQSGLSVREAIDGLEERYRERYA</sequence>
<dbReference type="OrthoDB" id="177668at2157"/>
<reference evidence="5" key="1">
    <citation type="submission" date="2016-10" db="EMBL/GenBank/DDBJ databases">
        <authorList>
            <person name="Varghese N."/>
            <person name="Submissions S."/>
        </authorList>
    </citation>
    <scope>NUCLEOTIDE SEQUENCE [LARGE SCALE GENOMIC DNA]</scope>
    <source>
        <strain evidence="5">CGMCC 1.7736</strain>
    </source>
</reference>
<feature type="compositionally biased region" description="Acidic residues" evidence="2">
    <location>
        <begin position="490"/>
        <end position="508"/>
    </location>
</feature>
<feature type="transmembrane region" description="Helical" evidence="3">
    <location>
        <begin position="12"/>
        <end position="32"/>
    </location>
</feature>
<accession>A0A1I6GU61</accession>
<dbReference type="AlphaFoldDB" id="A0A1I6GU61"/>
<keyword evidence="1" id="KW-0175">Coiled coil</keyword>